<protein>
    <submittedName>
        <fullName evidence="3">Putative RNA-directed DNA polymerase from transposon BS</fullName>
    </submittedName>
</protein>
<dbReference type="SUPFAM" id="SSF56672">
    <property type="entry name" value="DNA/RNA polymerases"/>
    <property type="match status" value="1"/>
</dbReference>
<dbReference type="OrthoDB" id="8031241at2759"/>
<name>A0A4Y2VWC9_ARAVE</name>
<feature type="domain" description="Reverse transcriptase" evidence="2">
    <location>
        <begin position="189"/>
        <end position="277"/>
    </location>
</feature>
<keyword evidence="3" id="KW-0548">Nucleotidyltransferase</keyword>
<sequence length="284" mass="32460">MFQNSRNRALKRKMNDLNKQIAKLGEKIESERLNNKLVNINIYDGKLWNFVRPFKCKKQNIPTLNGTANIALTDIEKANCLANSLETQFTLNNISDTNTENTVKHSVERFRTLNVKCTDTDLPSPSEVLDCIKKLKNNKAPGIDNVSNMMIKKLPHNVIFYLTFLFHKILILGHFPQRWKTATVVPILKPGKDPTQPSSYRPISLLSSISKIAEDILSRFNKHLIENNILCKEQFGFRTNLFTSHQLLRVAEYVYEGFINKQKTGAVFLDIQKAFDSLAGCPHP</sequence>
<dbReference type="InterPro" id="IPR000477">
    <property type="entry name" value="RT_dom"/>
</dbReference>
<evidence type="ECO:0000256" key="1">
    <source>
        <dbReference type="SAM" id="Coils"/>
    </source>
</evidence>
<dbReference type="InterPro" id="IPR043502">
    <property type="entry name" value="DNA/RNA_pol_sf"/>
</dbReference>
<dbReference type="PANTHER" id="PTHR19446">
    <property type="entry name" value="REVERSE TRANSCRIPTASES"/>
    <property type="match status" value="1"/>
</dbReference>
<evidence type="ECO:0000259" key="2">
    <source>
        <dbReference type="Pfam" id="PF00078"/>
    </source>
</evidence>
<keyword evidence="4" id="KW-1185">Reference proteome</keyword>
<reference evidence="3 4" key="1">
    <citation type="journal article" date="2019" name="Sci. Rep.">
        <title>Orb-weaving spider Araneus ventricosus genome elucidates the spidroin gene catalogue.</title>
        <authorList>
            <person name="Kono N."/>
            <person name="Nakamura H."/>
            <person name="Ohtoshi R."/>
            <person name="Moran D.A.P."/>
            <person name="Shinohara A."/>
            <person name="Yoshida Y."/>
            <person name="Fujiwara M."/>
            <person name="Mori M."/>
            <person name="Tomita M."/>
            <person name="Arakawa K."/>
        </authorList>
    </citation>
    <scope>NUCLEOTIDE SEQUENCE [LARGE SCALE GENOMIC DNA]</scope>
</reference>
<dbReference type="Proteomes" id="UP000499080">
    <property type="component" value="Unassembled WGS sequence"/>
</dbReference>
<dbReference type="AlphaFoldDB" id="A0A4Y2VWC9"/>
<feature type="coiled-coil region" evidence="1">
    <location>
        <begin position="7"/>
        <end position="34"/>
    </location>
</feature>
<organism evidence="3 4">
    <name type="scientific">Araneus ventricosus</name>
    <name type="common">Orbweaver spider</name>
    <name type="synonym">Epeira ventricosa</name>
    <dbReference type="NCBI Taxonomy" id="182803"/>
    <lineage>
        <taxon>Eukaryota</taxon>
        <taxon>Metazoa</taxon>
        <taxon>Ecdysozoa</taxon>
        <taxon>Arthropoda</taxon>
        <taxon>Chelicerata</taxon>
        <taxon>Arachnida</taxon>
        <taxon>Araneae</taxon>
        <taxon>Araneomorphae</taxon>
        <taxon>Entelegynae</taxon>
        <taxon>Araneoidea</taxon>
        <taxon>Araneidae</taxon>
        <taxon>Araneus</taxon>
    </lineage>
</organism>
<gene>
    <name evidence="3" type="primary">RTase_590</name>
    <name evidence="3" type="ORF">AVEN_98799_1</name>
</gene>
<keyword evidence="3" id="KW-0808">Transferase</keyword>
<accession>A0A4Y2VWC9</accession>
<keyword evidence="3" id="KW-0695">RNA-directed DNA polymerase</keyword>
<dbReference type="Pfam" id="PF00078">
    <property type="entry name" value="RVT_1"/>
    <property type="match status" value="1"/>
</dbReference>
<dbReference type="GO" id="GO:0003964">
    <property type="term" value="F:RNA-directed DNA polymerase activity"/>
    <property type="evidence" value="ECO:0007669"/>
    <property type="project" value="UniProtKB-KW"/>
</dbReference>
<proteinExistence type="predicted"/>
<dbReference type="EMBL" id="BGPR01051607">
    <property type="protein sequence ID" value="GBO28534.1"/>
    <property type="molecule type" value="Genomic_DNA"/>
</dbReference>
<comment type="caution">
    <text evidence="3">The sequence shown here is derived from an EMBL/GenBank/DDBJ whole genome shotgun (WGS) entry which is preliminary data.</text>
</comment>
<evidence type="ECO:0000313" key="3">
    <source>
        <dbReference type="EMBL" id="GBO28534.1"/>
    </source>
</evidence>
<keyword evidence="1" id="KW-0175">Coiled coil</keyword>
<evidence type="ECO:0000313" key="4">
    <source>
        <dbReference type="Proteomes" id="UP000499080"/>
    </source>
</evidence>